<feature type="region of interest" description="Disordered" evidence="1">
    <location>
        <begin position="800"/>
        <end position="833"/>
    </location>
</feature>
<gene>
    <name evidence="2" type="ORF">LSCM4_06203</name>
</gene>
<dbReference type="RefSeq" id="XP_067063767.1">
    <property type="nucleotide sequence ID" value="XM_067208127.1"/>
</dbReference>
<dbReference type="KEGG" id="loi:92362061"/>
<protein>
    <submittedName>
        <fullName evidence="2">Uncharacterized protein</fullName>
    </submittedName>
</protein>
<sequence>MGAGSSTAGIGDTSAPVPACPLFCNFMPNPLLIPASTLPKRGPDGSLRRPKGGCAARVVPLRGLPIVSEESKRHAKELVADAKNKKRAGKTPACGEEANALAAAAALLSSPSLLPSLSSCFLINIAVDERGRLAPLPTDGGHAAITVAACHGVGASGPGDPSWNVLTSPQSSFVKKGFNFSYPNTPVRTPLVPGADGGSDSSFANDARRLMQGGDNRAVANELGLQLIPTTPASVNARGRPPWGAQPKRNSFTEAGLDAGTQAALSKALEKPTSTFAVPLPSGAGPANAVVGTASVGEHDMLSTTTSVCSVLVKDSRFRKPEGGRARANSAAPAYANCGASGGATACLPRMRRQMSRITLLRVPQRTRWFLFNDSKTHEAQVSMLLCYQAQQEKPSGPKMSLAGEKAPVVPPGMTVTTSGPTPGDLRIVCRATPLSHTPPPRRRLKVPLESTYNSNCIYVEVRSVSVEAFTTAIPRPKTPAQERQLAGFKKRVASAAAVEVFVVLAPGATLYLAEGEVLGYRFDVHLVPFDKSGSMAVLGRMLTPALVRCLKEKGKTSNKKGYRHTLIFLAEAAAAPVSTAPAHRPDSAAARLTASAVPVLPKVTAECALQGGDFISPILTGTLNDAPLSSMGLTTSEMPPKALTYAAGRAGHRAVAATAVPAPSLQHRLSSSALKFETAGESEAAAAAASDAGGRRRSSSQRSNGTAGGSGNNENDGTEVIGRFHSCGAPATASRTAIAALPSRGYSYSYDFADVSAMLESAVIPLAWPAAHATAARADHVESTAGVRQLPVPGLKSLVNDMDEDRSIPRGDARSGGDHSVSTDADPLYVSF</sequence>
<accession>A0A836GSB3</accession>
<proteinExistence type="predicted"/>
<dbReference type="EMBL" id="JAFHLR010000020">
    <property type="protein sequence ID" value="KAG5480436.1"/>
    <property type="molecule type" value="Genomic_DNA"/>
</dbReference>
<dbReference type="Proteomes" id="UP000674143">
    <property type="component" value="Chromosome 20"/>
</dbReference>
<keyword evidence="3" id="KW-1185">Reference proteome</keyword>
<feature type="compositionally biased region" description="Basic and acidic residues" evidence="1">
    <location>
        <begin position="806"/>
        <end position="818"/>
    </location>
</feature>
<dbReference type="GeneID" id="92362061"/>
<name>A0A836GSB3_9TRYP</name>
<organism evidence="2 3">
    <name type="scientific">Leishmania orientalis</name>
    <dbReference type="NCBI Taxonomy" id="2249476"/>
    <lineage>
        <taxon>Eukaryota</taxon>
        <taxon>Discoba</taxon>
        <taxon>Euglenozoa</taxon>
        <taxon>Kinetoplastea</taxon>
        <taxon>Metakinetoplastina</taxon>
        <taxon>Trypanosomatida</taxon>
        <taxon>Trypanosomatidae</taxon>
        <taxon>Leishmaniinae</taxon>
        <taxon>Leishmania</taxon>
    </lineage>
</organism>
<reference evidence="2 3" key="1">
    <citation type="submission" date="2021-02" db="EMBL/GenBank/DDBJ databases">
        <title>Leishmania (Mundinia) orientalis Genome sequencing and assembly.</title>
        <authorList>
            <person name="Almutairi H."/>
            <person name="Gatherer D."/>
        </authorList>
    </citation>
    <scope>NUCLEOTIDE SEQUENCE [LARGE SCALE GENOMIC DNA]</scope>
    <source>
        <strain evidence="2">LSCM4</strain>
    </source>
</reference>
<evidence type="ECO:0000313" key="3">
    <source>
        <dbReference type="Proteomes" id="UP000674143"/>
    </source>
</evidence>
<evidence type="ECO:0000313" key="2">
    <source>
        <dbReference type="EMBL" id="KAG5480436.1"/>
    </source>
</evidence>
<dbReference type="AlphaFoldDB" id="A0A836GSB3"/>
<evidence type="ECO:0000256" key="1">
    <source>
        <dbReference type="SAM" id="MobiDB-lite"/>
    </source>
</evidence>
<comment type="caution">
    <text evidence="2">The sequence shown here is derived from an EMBL/GenBank/DDBJ whole genome shotgun (WGS) entry which is preliminary data.</text>
</comment>
<feature type="region of interest" description="Disordered" evidence="1">
    <location>
        <begin position="686"/>
        <end position="722"/>
    </location>
</feature>